<keyword evidence="2" id="KW-1185">Reference proteome</keyword>
<gene>
    <name evidence="1" type="primary">msraa</name>
</gene>
<dbReference type="Gene3D" id="3.30.1060.10">
    <property type="entry name" value="Peptide methionine sulphoxide reductase MsrA"/>
    <property type="match status" value="1"/>
</dbReference>
<dbReference type="Ensembl" id="ENSSGRT00000103413.1">
    <property type="protein sequence ID" value="ENSSGRP00000097205.1"/>
    <property type="gene ID" value="ENSSGRG00000048514.1"/>
</dbReference>
<reference evidence="1" key="2">
    <citation type="submission" date="2025-09" db="UniProtKB">
        <authorList>
            <consortium name="Ensembl"/>
        </authorList>
    </citation>
    <scope>IDENTIFICATION</scope>
</reference>
<evidence type="ECO:0000313" key="2">
    <source>
        <dbReference type="Proteomes" id="UP000472262"/>
    </source>
</evidence>
<reference evidence="1" key="1">
    <citation type="submission" date="2025-08" db="UniProtKB">
        <authorList>
            <consortium name="Ensembl"/>
        </authorList>
    </citation>
    <scope>IDENTIFICATION</scope>
</reference>
<sequence length="111" mass="12800">MVARTSVRLVWRYFVQNRVGDMSSKIRMPSPEGALPGREQSMKVSAKHDVNGNRTVPPFPEGLQMVLFGNLKLCNSSWQTGIKWLFYHRALYTNKIIFNVCMRLCKSQPPR</sequence>
<evidence type="ECO:0000313" key="1">
    <source>
        <dbReference type="Ensembl" id="ENSSGRP00000097205.1"/>
    </source>
</evidence>
<dbReference type="InterPro" id="IPR036509">
    <property type="entry name" value="Met_Sox_Rdtase_MsrA_sf"/>
</dbReference>
<dbReference type="AlphaFoldDB" id="A0A672S6J4"/>
<dbReference type="Proteomes" id="UP000472262">
    <property type="component" value="Unassembled WGS sequence"/>
</dbReference>
<organism evidence="1 2">
    <name type="scientific">Sinocyclocheilus grahami</name>
    <name type="common">Dianchi golden-line fish</name>
    <name type="synonym">Barbus grahami</name>
    <dbReference type="NCBI Taxonomy" id="75366"/>
    <lineage>
        <taxon>Eukaryota</taxon>
        <taxon>Metazoa</taxon>
        <taxon>Chordata</taxon>
        <taxon>Craniata</taxon>
        <taxon>Vertebrata</taxon>
        <taxon>Euteleostomi</taxon>
        <taxon>Actinopterygii</taxon>
        <taxon>Neopterygii</taxon>
        <taxon>Teleostei</taxon>
        <taxon>Ostariophysi</taxon>
        <taxon>Cypriniformes</taxon>
        <taxon>Cyprinidae</taxon>
        <taxon>Cyprininae</taxon>
        <taxon>Sinocyclocheilus</taxon>
    </lineage>
</organism>
<accession>A0A672S6J4</accession>
<name>A0A672S6J4_SINGR</name>
<dbReference type="GO" id="GO:0008113">
    <property type="term" value="F:peptide-methionine (S)-S-oxide reductase activity"/>
    <property type="evidence" value="ECO:0007669"/>
    <property type="project" value="InterPro"/>
</dbReference>
<protein>
    <submittedName>
        <fullName evidence="1">Mitochondrial peptide methionine sulfoxide reductase-like</fullName>
    </submittedName>
</protein>
<proteinExistence type="predicted"/>